<protein>
    <recommendedName>
        <fullName evidence="3">Zn(2)-C6 fungal-type domain-containing protein</fullName>
    </recommendedName>
</protein>
<dbReference type="InterPro" id="IPR036864">
    <property type="entry name" value="Zn2-C6_fun-type_DNA-bd_sf"/>
</dbReference>
<dbReference type="Proteomes" id="UP000078576">
    <property type="component" value="Unassembled WGS sequence"/>
</dbReference>
<reference evidence="5" key="1">
    <citation type="submission" date="2014-12" db="EMBL/GenBank/DDBJ databases">
        <title>Genome Sequence of Valsa Canker Pathogens Uncovers a Specific Adaption of Colonization on Woody Bark.</title>
        <authorList>
            <person name="Yin Z."/>
            <person name="Liu H."/>
            <person name="Gao X."/>
            <person name="Li Z."/>
            <person name="Song N."/>
            <person name="Ke X."/>
            <person name="Dai Q."/>
            <person name="Wu Y."/>
            <person name="Sun Y."/>
            <person name="Xu J.-R."/>
            <person name="Kang Z.K."/>
            <person name="Wang L."/>
            <person name="Huang L."/>
        </authorList>
    </citation>
    <scope>NUCLEOTIDE SEQUENCE [LARGE SCALE GENOMIC DNA]</scope>
    <source>
        <strain evidence="5">SXYL134</strain>
    </source>
</reference>
<dbReference type="AlphaFoldDB" id="A0A194VH41"/>
<feature type="domain" description="Zn(2)-C6 fungal-type" evidence="3">
    <location>
        <begin position="67"/>
        <end position="101"/>
    </location>
</feature>
<keyword evidence="5" id="KW-1185">Reference proteome</keyword>
<sequence>MVSRAYYPPPHPHPHEGARYLTSRSCAPYYSYPERRYQLPSHEARAVTMTDSQADETTPPRKRIAVACGRCRKRKIRCSGDPGGGLPCVNCKNAGVDQCLFLRVQSQEAPLRDDSKYDYNMDVSRTLAQRGTGTMVHMSSSMAQYPQEMHLLSSGAMPTSYRTSTYPNIGAKGYYSMGPDWADAYGADGSVDYTLNCPPYPVINGDANPMVSSYGHWTSRQKGMGQNSSVYMEPESGYPYSSGATTGLVHRPAVSVPGDSSAYSFSSVAASLPSAGNERLLPNPASVSRSVGGLAASYRADGLPGGYSHPKSNHSSVSGSQPSPTSPVDVAAAAVAAGYASSYHHGSSSADTYGSASTGGSETIFGDTDRSAATQGSAVDLTGYTYGGASPADSSSLRRASAGSGLTSRSTAESTSSTGHAGSDGAPAHGYHTPSTPHGQHHHRHHATSHHASPRHGSHHLAQQQPLPGPHAVTGSTAYGEASGSSNSNNGVTGGVGGTAAADSHRLSVSSRR</sequence>
<feature type="compositionally biased region" description="Low complexity" evidence="2">
    <location>
        <begin position="394"/>
        <end position="418"/>
    </location>
</feature>
<dbReference type="CDD" id="cd00067">
    <property type="entry name" value="GAL4"/>
    <property type="match status" value="1"/>
</dbReference>
<dbReference type="PROSITE" id="PS50048">
    <property type="entry name" value="ZN2_CY6_FUNGAL_2"/>
    <property type="match status" value="1"/>
</dbReference>
<name>A0A194VH41_CYTMA</name>
<dbReference type="OrthoDB" id="5394557at2759"/>
<proteinExistence type="predicted"/>
<dbReference type="InterPro" id="IPR001138">
    <property type="entry name" value="Zn2Cys6_DnaBD"/>
</dbReference>
<accession>A0A194VH41</accession>
<feature type="compositionally biased region" description="Low complexity" evidence="2">
    <location>
        <begin position="313"/>
        <end position="328"/>
    </location>
</feature>
<gene>
    <name evidence="4" type="ORF">VP1G_10307</name>
</gene>
<evidence type="ECO:0000313" key="5">
    <source>
        <dbReference type="Proteomes" id="UP000078576"/>
    </source>
</evidence>
<dbReference type="GO" id="GO:0000981">
    <property type="term" value="F:DNA-binding transcription factor activity, RNA polymerase II-specific"/>
    <property type="evidence" value="ECO:0007669"/>
    <property type="project" value="InterPro"/>
</dbReference>
<dbReference type="SMART" id="SM00066">
    <property type="entry name" value="GAL4"/>
    <property type="match status" value="1"/>
</dbReference>
<feature type="region of interest" description="Disordered" evidence="2">
    <location>
        <begin position="388"/>
        <end position="513"/>
    </location>
</feature>
<evidence type="ECO:0000256" key="1">
    <source>
        <dbReference type="ARBA" id="ARBA00023242"/>
    </source>
</evidence>
<dbReference type="PANTHER" id="PTHR47783">
    <property type="entry name" value="ZN(II)2CYS6 TRANSCRIPTION FACTOR (EUROFUNG)-RELATED"/>
    <property type="match status" value="1"/>
</dbReference>
<dbReference type="SUPFAM" id="SSF57701">
    <property type="entry name" value="Zn2/Cys6 DNA-binding domain"/>
    <property type="match status" value="1"/>
</dbReference>
<dbReference type="STRING" id="694573.A0A194VH41"/>
<keyword evidence="1" id="KW-0539">Nucleus</keyword>
<dbReference type="PANTHER" id="PTHR47783:SF1">
    <property type="entry name" value="ZN(II)2CYS6 TRANSCRIPTION FACTOR (EUROFUNG)"/>
    <property type="match status" value="1"/>
</dbReference>
<organism evidence="4 5">
    <name type="scientific">Cytospora mali</name>
    <name type="common">Apple Valsa canker fungus</name>
    <name type="synonym">Valsa mali</name>
    <dbReference type="NCBI Taxonomy" id="578113"/>
    <lineage>
        <taxon>Eukaryota</taxon>
        <taxon>Fungi</taxon>
        <taxon>Dikarya</taxon>
        <taxon>Ascomycota</taxon>
        <taxon>Pezizomycotina</taxon>
        <taxon>Sordariomycetes</taxon>
        <taxon>Sordariomycetidae</taxon>
        <taxon>Diaporthales</taxon>
        <taxon>Cytosporaceae</taxon>
        <taxon>Cytospora</taxon>
    </lineage>
</organism>
<dbReference type="EMBL" id="KN714869">
    <property type="protein sequence ID" value="KUI63189.1"/>
    <property type="molecule type" value="Genomic_DNA"/>
</dbReference>
<feature type="compositionally biased region" description="Basic residues" evidence="2">
    <location>
        <begin position="439"/>
        <end position="459"/>
    </location>
</feature>
<dbReference type="Gene3D" id="4.10.240.10">
    <property type="entry name" value="Zn(2)-C6 fungal-type DNA-binding domain"/>
    <property type="match status" value="1"/>
</dbReference>
<feature type="compositionally biased region" description="Low complexity" evidence="2">
    <location>
        <begin position="482"/>
        <end position="491"/>
    </location>
</feature>
<evidence type="ECO:0000259" key="3">
    <source>
        <dbReference type="PROSITE" id="PS50048"/>
    </source>
</evidence>
<dbReference type="GO" id="GO:0008270">
    <property type="term" value="F:zinc ion binding"/>
    <property type="evidence" value="ECO:0007669"/>
    <property type="project" value="InterPro"/>
</dbReference>
<feature type="region of interest" description="Disordered" evidence="2">
    <location>
        <begin position="302"/>
        <end position="328"/>
    </location>
</feature>
<dbReference type="PROSITE" id="PS00463">
    <property type="entry name" value="ZN2_CY6_FUNGAL_1"/>
    <property type="match status" value="1"/>
</dbReference>
<evidence type="ECO:0000313" key="4">
    <source>
        <dbReference type="EMBL" id="KUI63189.1"/>
    </source>
</evidence>
<evidence type="ECO:0000256" key="2">
    <source>
        <dbReference type="SAM" id="MobiDB-lite"/>
    </source>
</evidence>
<dbReference type="Pfam" id="PF00172">
    <property type="entry name" value="Zn_clus"/>
    <property type="match status" value="1"/>
</dbReference>